<organism evidence="1 2">
    <name type="scientific">Candidatus Yanofskybacteria bacterium GW2011_GWE2_40_11</name>
    <dbReference type="NCBI Taxonomy" id="1619033"/>
    <lineage>
        <taxon>Bacteria</taxon>
        <taxon>Candidatus Yanofskyibacteriota</taxon>
    </lineage>
</organism>
<evidence type="ECO:0000313" key="2">
    <source>
        <dbReference type="Proteomes" id="UP000034072"/>
    </source>
</evidence>
<evidence type="ECO:0000313" key="1">
    <source>
        <dbReference type="EMBL" id="KKR41026.1"/>
    </source>
</evidence>
<sequence length="71" mass="8041">MKVTVLEKPTGGTWSRSEVEAIMGTMTEVEQLPRLPNRIVLMNKPLRGSISCALGHTNYVAREVDYHDRWA</sequence>
<comment type="caution">
    <text evidence="1">The sequence shown here is derived from an EMBL/GenBank/DDBJ whole genome shotgun (WGS) entry which is preliminary data.</text>
</comment>
<accession>A0A0G0QUI6</accession>
<reference evidence="1 2" key="1">
    <citation type="journal article" date="2015" name="Nature">
        <title>rRNA introns, odd ribosomes, and small enigmatic genomes across a large radiation of phyla.</title>
        <authorList>
            <person name="Brown C.T."/>
            <person name="Hug L.A."/>
            <person name="Thomas B.C."/>
            <person name="Sharon I."/>
            <person name="Castelle C.J."/>
            <person name="Singh A."/>
            <person name="Wilkins M.J."/>
            <person name="Williams K.H."/>
            <person name="Banfield J.F."/>
        </authorList>
    </citation>
    <scope>NUCLEOTIDE SEQUENCE [LARGE SCALE GENOMIC DNA]</scope>
</reference>
<proteinExistence type="predicted"/>
<dbReference type="AlphaFoldDB" id="A0A0G0QUI6"/>
<name>A0A0G0QUI6_9BACT</name>
<dbReference type="Proteomes" id="UP000034072">
    <property type="component" value="Unassembled WGS sequence"/>
</dbReference>
<gene>
    <name evidence="1" type="ORF">UT75_C0002G0063</name>
</gene>
<dbReference type="EMBL" id="LBXZ01000002">
    <property type="protein sequence ID" value="KKR41026.1"/>
    <property type="molecule type" value="Genomic_DNA"/>
</dbReference>
<protein>
    <submittedName>
        <fullName evidence="1">Uncharacterized protein</fullName>
    </submittedName>
</protein>